<evidence type="ECO:0000313" key="1">
    <source>
        <dbReference type="EMBL" id="MBJ9686048.1"/>
    </source>
</evidence>
<keyword evidence="1" id="KW-0378">Hydrolase</keyword>
<dbReference type="SUPFAM" id="SSF53955">
    <property type="entry name" value="Lysozyme-like"/>
    <property type="match status" value="1"/>
</dbReference>
<dbReference type="EMBL" id="JADVKH010000004">
    <property type="protein sequence ID" value="MBJ9686048.1"/>
    <property type="molecule type" value="Genomic_DNA"/>
</dbReference>
<comment type="caution">
    <text evidence="1">The sequence shown here is derived from an EMBL/GenBank/DDBJ whole genome shotgun (WGS) entry which is preliminary data.</text>
</comment>
<evidence type="ECO:0000313" key="2">
    <source>
        <dbReference type="Proteomes" id="UP000808215"/>
    </source>
</evidence>
<reference evidence="1 2" key="1">
    <citation type="submission" date="2020-11" db="EMBL/GenBank/DDBJ databases">
        <title>Enhanced detection system for hospital associated transmission using whole genome sequencing surveillance.</title>
        <authorList>
            <person name="Harrison L.H."/>
            <person name="Van Tyne D."/>
            <person name="Marsh J.W."/>
            <person name="Griffith M.P."/>
            <person name="Snyder D.J."/>
            <person name="Cooper V.S."/>
            <person name="Mustapha M."/>
        </authorList>
    </citation>
    <scope>NUCLEOTIDE SEQUENCE [LARGE SCALE GENOMIC DNA]</scope>
    <source>
        <strain evidence="1 2">BC00020</strain>
    </source>
</reference>
<name>A0ABS1APJ2_BURVI</name>
<dbReference type="GO" id="GO:0016787">
    <property type="term" value="F:hydrolase activity"/>
    <property type="evidence" value="ECO:0007669"/>
    <property type="project" value="UniProtKB-KW"/>
</dbReference>
<dbReference type="CDD" id="cd00736">
    <property type="entry name" value="lambda_lys-like"/>
    <property type="match status" value="1"/>
</dbReference>
<dbReference type="Proteomes" id="UP000808215">
    <property type="component" value="Unassembled WGS sequence"/>
</dbReference>
<proteinExistence type="predicted"/>
<dbReference type="InterPro" id="IPR023346">
    <property type="entry name" value="Lysozyme-like_dom_sf"/>
</dbReference>
<protein>
    <submittedName>
        <fullName evidence="1">Glycoside hydrolase family 104 protein</fullName>
    </submittedName>
</protein>
<keyword evidence="2" id="KW-1185">Reference proteome</keyword>
<dbReference type="Gene3D" id="1.10.530.10">
    <property type="match status" value="1"/>
</dbReference>
<organism evidence="1 2">
    <name type="scientific">Burkholderia vietnamiensis</name>
    <dbReference type="NCBI Taxonomy" id="60552"/>
    <lineage>
        <taxon>Bacteria</taxon>
        <taxon>Pseudomonadati</taxon>
        <taxon>Pseudomonadota</taxon>
        <taxon>Betaproteobacteria</taxon>
        <taxon>Burkholderiales</taxon>
        <taxon>Burkholderiaceae</taxon>
        <taxon>Burkholderia</taxon>
        <taxon>Burkholderia cepacia complex</taxon>
    </lineage>
</organism>
<sequence length="159" mass="16764">MNTTIDNTTQADPNVQAFLTLVRTGEGTTGPNGYRTLFGGGLFDSFADHPNIAVTRGTLTSTAAGAYQILYRTWLEAKAALGLTDFSPASQDAAAIWLIQRRGALADVQAGRFDSAIRKCNKEWASLPGSPYGQPTLTLSRAHSLLLAAGGTPTDGVYA</sequence>
<gene>
    <name evidence="1" type="ORF">I5589_03030</name>
</gene>
<accession>A0ABS1APJ2</accession>